<dbReference type="EMBL" id="AP027728">
    <property type="protein sequence ID" value="BDZ37812.1"/>
    <property type="molecule type" value="Genomic_DNA"/>
</dbReference>
<evidence type="ECO:0000256" key="3">
    <source>
        <dbReference type="ARBA" id="ARBA00004868"/>
    </source>
</evidence>
<evidence type="ECO:0000256" key="7">
    <source>
        <dbReference type="ARBA" id="ARBA00022741"/>
    </source>
</evidence>
<protein>
    <recommendedName>
        <fullName evidence="4">hydroxyethylthiazole kinase</fullName>
        <ecNumber evidence="4">2.7.1.50</ecNumber>
    </recommendedName>
</protein>
<keyword evidence="11" id="KW-0784">Thiamine biosynthesis</keyword>
<keyword evidence="7" id="KW-0547">Nucleotide-binding</keyword>
<proteinExistence type="predicted"/>
<keyword evidence="13" id="KW-1185">Reference proteome</keyword>
<reference evidence="13" key="1">
    <citation type="journal article" date="2019" name="Int. J. Syst. Evol. Microbiol.">
        <title>The Global Catalogue of Microorganisms (GCM) 10K type strain sequencing project: providing services to taxonomists for standard genome sequencing and annotation.</title>
        <authorList>
            <consortium name="The Broad Institute Genomics Platform"/>
            <consortium name="The Broad Institute Genome Sequencing Center for Infectious Disease"/>
            <person name="Wu L."/>
            <person name="Ma J."/>
        </authorList>
    </citation>
    <scope>NUCLEOTIDE SEQUENCE [LARGE SCALE GENOMIC DNA]</scope>
    <source>
        <strain evidence="13">NBRC 106310</strain>
    </source>
</reference>
<dbReference type="Pfam" id="PF02110">
    <property type="entry name" value="HK"/>
    <property type="match status" value="1"/>
</dbReference>
<sequence>MGSTVAVSGEVDLITDGRRVIRVANGDALLTRVTGGGCALGAVMAAFLGTARGTGADALTAIAAATLVYTVAAERAAAAASGPGSFAATLLDALAAIEPADVVSAARMREVAA</sequence>
<evidence type="ECO:0000256" key="11">
    <source>
        <dbReference type="ARBA" id="ARBA00022977"/>
    </source>
</evidence>
<accession>A0ABM8FQ71</accession>
<evidence type="ECO:0000256" key="5">
    <source>
        <dbReference type="ARBA" id="ARBA00022679"/>
    </source>
</evidence>
<organism evidence="12 13">
    <name type="scientific">Microbacterium suwonense</name>
    <dbReference type="NCBI Taxonomy" id="683047"/>
    <lineage>
        <taxon>Bacteria</taxon>
        <taxon>Bacillati</taxon>
        <taxon>Actinomycetota</taxon>
        <taxon>Actinomycetes</taxon>
        <taxon>Micrococcales</taxon>
        <taxon>Microbacteriaceae</taxon>
        <taxon>Microbacterium</taxon>
    </lineage>
</organism>
<comment type="pathway">
    <text evidence="3">Cofactor biosynthesis; thiamine diphosphate biosynthesis; 4-methyl-5-(2-phosphoethyl)-thiazole from 5-(2-hydroxyethyl)-4-methylthiazole: step 1/1.</text>
</comment>
<keyword evidence="9" id="KW-0067">ATP-binding</keyword>
<evidence type="ECO:0000256" key="4">
    <source>
        <dbReference type="ARBA" id="ARBA00012129"/>
    </source>
</evidence>
<keyword evidence="8" id="KW-0418">Kinase</keyword>
<dbReference type="SUPFAM" id="SSF53613">
    <property type="entry name" value="Ribokinase-like"/>
    <property type="match status" value="1"/>
</dbReference>
<dbReference type="Gene3D" id="3.40.1190.20">
    <property type="match status" value="1"/>
</dbReference>
<keyword evidence="6" id="KW-0479">Metal-binding</keyword>
<dbReference type="Proteomes" id="UP001321543">
    <property type="component" value="Chromosome"/>
</dbReference>
<name>A0ABM8FQ71_9MICO</name>
<evidence type="ECO:0000256" key="1">
    <source>
        <dbReference type="ARBA" id="ARBA00001771"/>
    </source>
</evidence>
<dbReference type="EC" id="2.7.1.50" evidence="4"/>
<evidence type="ECO:0000256" key="10">
    <source>
        <dbReference type="ARBA" id="ARBA00022842"/>
    </source>
</evidence>
<gene>
    <name evidence="12" type="ORF">GCM10025863_04260</name>
</gene>
<keyword evidence="5" id="KW-0808">Transferase</keyword>
<dbReference type="InterPro" id="IPR029056">
    <property type="entry name" value="Ribokinase-like"/>
</dbReference>
<comment type="catalytic activity">
    <reaction evidence="1">
        <text>5-(2-hydroxyethyl)-4-methylthiazole + ATP = 4-methyl-5-(2-phosphooxyethyl)-thiazole + ADP + H(+)</text>
        <dbReference type="Rhea" id="RHEA:24212"/>
        <dbReference type="ChEBI" id="CHEBI:15378"/>
        <dbReference type="ChEBI" id="CHEBI:17957"/>
        <dbReference type="ChEBI" id="CHEBI:30616"/>
        <dbReference type="ChEBI" id="CHEBI:58296"/>
        <dbReference type="ChEBI" id="CHEBI:456216"/>
        <dbReference type="EC" id="2.7.1.50"/>
    </reaction>
</comment>
<evidence type="ECO:0000256" key="8">
    <source>
        <dbReference type="ARBA" id="ARBA00022777"/>
    </source>
</evidence>
<evidence type="ECO:0000313" key="13">
    <source>
        <dbReference type="Proteomes" id="UP001321543"/>
    </source>
</evidence>
<evidence type="ECO:0000256" key="2">
    <source>
        <dbReference type="ARBA" id="ARBA00001946"/>
    </source>
</evidence>
<keyword evidence="10" id="KW-0460">Magnesium</keyword>
<evidence type="ECO:0000313" key="12">
    <source>
        <dbReference type="EMBL" id="BDZ37812.1"/>
    </source>
</evidence>
<dbReference type="InterPro" id="IPR000417">
    <property type="entry name" value="Hyethyz_kinase"/>
</dbReference>
<comment type="cofactor">
    <cofactor evidence="2">
        <name>Mg(2+)</name>
        <dbReference type="ChEBI" id="CHEBI:18420"/>
    </cofactor>
</comment>
<evidence type="ECO:0000256" key="6">
    <source>
        <dbReference type="ARBA" id="ARBA00022723"/>
    </source>
</evidence>
<evidence type="ECO:0000256" key="9">
    <source>
        <dbReference type="ARBA" id="ARBA00022840"/>
    </source>
</evidence>